<feature type="chain" id="PRO_5046218538" description="EF-hand domain-containing protein" evidence="2">
    <location>
        <begin position="20"/>
        <end position="210"/>
    </location>
</feature>
<dbReference type="SUPFAM" id="SSF47473">
    <property type="entry name" value="EF-hand"/>
    <property type="match status" value="1"/>
</dbReference>
<dbReference type="PROSITE" id="PS00018">
    <property type="entry name" value="EF_HAND_1"/>
    <property type="match status" value="2"/>
</dbReference>
<dbReference type="Pfam" id="PF13499">
    <property type="entry name" value="EF-hand_7"/>
    <property type="match status" value="1"/>
</dbReference>
<evidence type="ECO:0000256" key="2">
    <source>
        <dbReference type="SAM" id="SignalP"/>
    </source>
</evidence>
<dbReference type="Gene3D" id="1.10.238.10">
    <property type="entry name" value="EF-hand"/>
    <property type="match status" value="2"/>
</dbReference>
<dbReference type="Proteomes" id="UP001424459">
    <property type="component" value="Unassembled WGS sequence"/>
</dbReference>
<dbReference type="InterPro" id="IPR018247">
    <property type="entry name" value="EF_Hand_1_Ca_BS"/>
</dbReference>
<protein>
    <recommendedName>
        <fullName evidence="3">EF-hand domain-containing protein</fullName>
    </recommendedName>
</protein>
<feature type="signal peptide" evidence="2">
    <location>
        <begin position="1"/>
        <end position="19"/>
    </location>
</feature>
<evidence type="ECO:0000256" key="1">
    <source>
        <dbReference type="SAM" id="MobiDB-lite"/>
    </source>
</evidence>
<dbReference type="Pfam" id="PF13202">
    <property type="entry name" value="EF-hand_5"/>
    <property type="match status" value="1"/>
</dbReference>
<dbReference type="SMART" id="SM00054">
    <property type="entry name" value="EFh"/>
    <property type="match status" value="2"/>
</dbReference>
<feature type="compositionally biased region" description="Basic and acidic residues" evidence="1">
    <location>
        <begin position="167"/>
        <end position="185"/>
    </location>
</feature>
<feature type="domain" description="EF-hand" evidence="3">
    <location>
        <begin position="43"/>
        <end position="78"/>
    </location>
</feature>
<feature type="region of interest" description="Disordered" evidence="1">
    <location>
        <begin position="167"/>
        <end position="210"/>
    </location>
</feature>
<dbReference type="EMBL" id="BAABBR010000001">
    <property type="protein sequence ID" value="GAA4033066.1"/>
    <property type="molecule type" value="Genomic_DNA"/>
</dbReference>
<gene>
    <name evidence="4" type="ORF">GCM10022281_11030</name>
</gene>
<reference evidence="5" key="1">
    <citation type="journal article" date="2019" name="Int. J. Syst. Evol. Microbiol.">
        <title>The Global Catalogue of Microorganisms (GCM) 10K type strain sequencing project: providing services to taxonomists for standard genome sequencing and annotation.</title>
        <authorList>
            <consortium name="The Broad Institute Genomics Platform"/>
            <consortium name="The Broad Institute Genome Sequencing Center for Infectious Disease"/>
            <person name="Wu L."/>
            <person name="Ma J."/>
        </authorList>
    </citation>
    <scope>NUCLEOTIDE SEQUENCE [LARGE SCALE GENOMIC DNA]</scope>
    <source>
        <strain evidence="5">JCM 17564</strain>
    </source>
</reference>
<keyword evidence="2" id="KW-0732">Signal</keyword>
<evidence type="ECO:0000313" key="5">
    <source>
        <dbReference type="Proteomes" id="UP001424459"/>
    </source>
</evidence>
<sequence length="210" mass="23150">MKKFLLAAGALFATTAAIAQVPPPPPMKPNPMMARNVVETRAQAVERVRAMFARLDTNRDGFVTAAEVQAMRGMARPPMPPRPEGGPARGPALFDRLDTNRDNMISRDEFDRSQAMRGGGGERREARMGQRGMKMHGMGGGMLKRADANNDQRISLAEMEAAALQRFDRSDVNRDGRITPEERQQMRQQMQVRRPVAPPAPPAPAPAPVR</sequence>
<dbReference type="RefSeq" id="WP_344696032.1">
    <property type="nucleotide sequence ID" value="NZ_BAABBR010000001.1"/>
</dbReference>
<evidence type="ECO:0000259" key="3">
    <source>
        <dbReference type="PROSITE" id="PS50222"/>
    </source>
</evidence>
<dbReference type="PROSITE" id="PS50222">
    <property type="entry name" value="EF_HAND_2"/>
    <property type="match status" value="2"/>
</dbReference>
<evidence type="ECO:0000313" key="4">
    <source>
        <dbReference type="EMBL" id="GAA4033066.1"/>
    </source>
</evidence>
<proteinExistence type="predicted"/>
<organism evidence="4 5">
    <name type="scientific">Sphingomonas rosea</name>
    <dbReference type="NCBI Taxonomy" id="335605"/>
    <lineage>
        <taxon>Bacteria</taxon>
        <taxon>Pseudomonadati</taxon>
        <taxon>Pseudomonadota</taxon>
        <taxon>Alphaproteobacteria</taxon>
        <taxon>Sphingomonadales</taxon>
        <taxon>Sphingomonadaceae</taxon>
        <taxon>Sphingomonas</taxon>
    </lineage>
</organism>
<dbReference type="InterPro" id="IPR011992">
    <property type="entry name" value="EF-hand-dom_pair"/>
</dbReference>
<accession>A0ABP7U0A7</accession>
<feature type="compositionally biased region" description="Pro residues" evidence="1">
    <location>
        <begin position="196"/>
        <end position="210"/>
    </location>
</feature>
<dbReference type="InterPro" id="IPR002048">
    <property type="entry name" value="EF_hand_dom"/>
</dbReference>
<feature type="domain" description="EF-hand" evidence="3">
    <location>
        <begin position="158"/>
        <end position="193"/>
    </location>
</feature>
<name>A0ABP7U0A7_9SPHN</name>
<comment type="caution">
    <text evidence="4">The sequence shown here is derived from an EMBL/GenBank/DDBJ whole genome shotgun (WGS) entry which is preliminary data.</text>
</comment>
<keyword evidence="5" id="KW-1185">Reference proteome</keyword>
<feature type="compositionally biased region" description="Low complexity" evidence="1">
    <location>
        <begin position="186"/>
        <end position="195"/>
    </location>
</feature>